<evidence type="ECO:0000259" key="5">
    <source>
        <dbReference type="Pfam" id="PF00155"/>
    </source>
</evidence>
<dbReference type="PANTHER" id="PTHR42885:SF2">
    <property type="entry name" value="HISTIDINOL-PHOSPHATE AMINOTRANSFERASE"/>
    <property type="match status" value="1"/>
</dbReference>
<comment type="cofactor">
    <cofactor evidence="1">
        <name>pyridoxal 5'-phosphate</name>
        <dbReference type="ChEBI" id="CHEBI:597326"/>
    </cofactor>
</comment>
<dbReference type="SUPFAM" id="SSF53383">
    <property type="entry name" value="PLP-dependent transferases"/>
    <property type="match status" value="1"/>
</dbReference>
<dbReference type="InterPro" id="IPR015421">
    <property type="entry name" value="PyrdxlP-dep_Trfase_major"/>
</dbReference>
<proteinExistence type="predicted"/>
<feature type="domain" description="Aminotransferase class I/classII large" evidence="5">
    <location>
        <begin position="1"/>
        <end position="258"/>
    </location>
</feature>
<evidence type="ECO:0000256" key="3">
    <source>
        <dbReference type="ARBA" id="ARBA00022679"/>
    </source>
</evidence>
<dbReference type="Gene3D" id="3.90.1150.10">
    <property type="entry name" value="Aspartate Aminotransferase, domain 1"/>
    <property type="match status" value="1"/>
</dbReference>
<dbReference type="GO" id="GO:0030170">
    <property type="term" value="F:pyridoxal phosphate binding"/>
    <property type="evidence" value="ECO:0007669"/>
    <property type="project" value="InterPro"/>
</dbReference>
<keyword evidence="2" id="KW-0032">Aminotransferase</keyword>
<dbReference type="InterPro" id="IPR015422">
    <property type="entry name" value="PyrdxlP-dep_Trfase_small"/>
</dbReference>
<feature type="non-terminal residue" evidence="6">
    <location>
        <position position="1"/>
    </location>
</feature>
<evidence type="ECO:0000256" key="2">
    <source>
        <dbReference type="ARBA" id="ARBA00022576"/>
    </source>
</evidence>
<dbReference type="PROSITE" id="PS00599">
    <property type="entry name" value="AA_TRANSFER_CLASS_2"/>
    <property type="match status" value="1"/>
</dbReference>
<accession>A0A382Z6U2</accession>
<dbReference type="Gene3D" id="3.40.640.10">
    <property type="entry name" value="Type I PLP-dependent aspartate aminotransferase-like (Major domain)"/>
    <property type="match status" value="1"/>
</dbReference>
<name>A0A382Z6U2_9ZZZZ</name>
<sequence>NTNENPYPPPPAVLTRLRDACNGDLRLYPDPDAHVLRAKLGEVFSVDSQHIIAGNGSDELLNIIIRSFAGEGDKIVYPNPTYGYYKPLIDIQGATAVPVEFPADYSLPNDLAVPGARITFLANPNGPSGTLLPYSQVAALCARIDGVLVVDEAYVDFSQGGCIRLIDEHRNAIVVRTMSKSFSLAGMRIGFAFAPAELITGMWKVKDHYNLNRLSLVAAEAALENIDAMRAHAAQVCETRQRLSSRLLELGFYVWDSRA</sequence>
<evidence type="ECO:0000313" key="6">
    <source>
        <dbReference type="EMBL" id="SVD90815.1"/>
    </source>
</evidence>
<dbReference type="InterPro" id="IPR004839">
    <property type="entry name" value="Aminotransferase_I/II_large"/>
</dbReference>
<evidence type="ECO:0000256" key="1">
    <source>
        <dbReference type="ARBA" id="ARBA00001933"/>
    </source>
</evidence>
<dbReference type="Pfam" id="PF00155">
    <property type="entry name" value="Aminotran_1_2"/>
    <property type="match status" value="1"/>
</dbReference>
<organism evidence="6">
    <name type="scientific">marine metagenome</name>
    <dbReference type="NCBI Taxonomy" id="408172"/>
    <lineage>
        <taxon>unclassified sequences</taxon>
        <taxon>metagenomes</taxon>
        <taxon>ecological metagenomes</taxon>
    </lineage>
</organism>
<dbReference type="PANTHER" id="PTHR42885">
    <property type="entry name" value="HISTIDINOL-PHOSPHATE AMINOTRANSFERASE-RELATED"/>
    <property type="match status" value="1"/>
</dbReference>
<reference evidence="6" key="1">
    <citation type="submission" date="2018-05" db="EMBL/GenBank/DDBJ databases">
        <authorList>
            <person name="Lanie J.A."/>
            <person name="Ng W.-L."/>
            <person name="Kazmierczak K.M."/>
            <person name="Andrzejewski T.M."/>
            <person name="Davidsen T.M."/>
            <person name="Wayne K.J."/>
            <person name="Tettelin H."/>
            <person name="Glass J.I."/>
            <person name="Rusch D."/>
            <person name="Podicherti R."/>
            <person name="Tsui H.-C.T."/>
            <person name="Winkler M.E."/>
        </authorList>
    </citation>
    <scope>NUCLEOTIDE SEQUENCE</scope>
</reference>
<dbReference type="CDD" id="cd00609">
    <property type="entry name" value="AAT_like"/>
    <property type="match status" value="1"/>
</dbReference>
<protein>
    <recommendedName>
        <fullName evidence="5">Aminotransferase class I/classII large domain-containing protein</fullName>
    </recommendedName>
</protein>
<dbReference type="AlphaFoldDB" id="A0A382Z6U2"/>
<keyword evidence="3" id="KW-0808">Transferase</keyword>
<dbReference type="InterPro" id="IPR001917">
    <property type="entry name" value="Aminotrans_II_pyridoxalP_BS"/>
</dbReference>
<feature type="non-terminal residue" evidence="6">
    <location>
        <position position="259"/>
    </location>
</feature>
<dbReference type="InterPro" id="IPR015424">
    <property type="entry name" value="PyrdxlP-dep_Trfase"/>
</dbReference>
<gene>
    <name evidence="6" type="ORF">METZ01_LOCUS443669</name>
</gene>
<keyword evidence="4" id="KW-0663">Pyridoxal phosphate</keyword>
<dbReference type="GO" id="GO:0008483">
    <property type="term" value="F:transaminase activity"/>
    <property type="evidence" value="ECO:0007669"/>
    <property type="project" value="UniProtKB-KW"/>
</dbReference>
<dbReference type="EMBL" id="UINC01181228">
    <property type="protein sequence ID" value="SVD90815.1"/>
    <property type="molecule type" value="Genomic_DNA"/>
</dbReference>
<evidence type="ECO:0000256" key="4">
    <source>
        <dbReference type="ARBA" id="ARBA00022898"/>
    </source>
</evidence>